<evidence type="ECO:0000313" key="3">
    <source>
        <dbReference type="EMBL" id="RWX45357.1"/>
    </source>
</evidence>
<dbReference type="InterPro" id="IPR009875">
    <property type="entry name" value="PilZ_domain"/>
</dbReference>
<evidence type="ECO:0000313" key="4">
    <source>
        <dbReference type="Proteomes" id="UP000287853"/>
    </source>
</evidence>
<feature type="coiled-coil region" evidence="1">
    <location>
        <begin position="27"/>
        <end position="61"/>
    </location>
</feature>
<evidence type="ECO:0000259" key="2">
    <source>
        <dbReference type="Pfam" id="PF07238"/>
    </source>
</evidence>
<protein>
    <submittedName>
        <fullName evidence="3">PilZ domain-containing protein</fullName>
    </submittedName>
</protein>
<organism evidence="3 4">
    <name type="scientific">Candidatus Electrothrix aarhusensis</name>
    <dbReference type="NCBI Taxonomy" id="1859131"/>
    <lineage>
        <taxon>Bacteria</taxon>
        <taxon>Pseudomonadati</taxon>
        <taxon>Thermodesulfobacteriota</taxon>
        <taxon>Desulfobulbia</taxon>
        <taxon>Desulfobulbales</taxon>
        <taxon>Desulfobulbaceae</taxon>
        <taxon>Candidatus Electrothrix</taxon>
    </lineage>
</organism>
<dbReference type="Proteomes" id="UP000287853">
    <property type="component" value="Unassembled WGS sequence"/>
</dbReference>
<dbReference type="SUPFAM" id="SSF141371">
    <property type="entry name" value="PilZ domain-like"/>
    <property type="match status" value="1"/>
</dbReference>
<comment type="caution">
    <text evidence="3">The sequence shown here is derived from an EMBL/GenBank/DDBJ whole genome shotgun (WGS) entry which is preliminary data.</text>
</comment>
<evidence type="ECO:0000256" key="1">
    <source>
        <dbReference type="SAM" id="Coils"/>
    </source>
</evidence>
<dbReference type="GO" id="GO:0035438">
    <property type="term" value="F:cyclic-di-GMP binding"/>
    <property type="evidence" value="ECO:0007669"/>
    <property type="project" value="InterPro"/>
</dbReference>
<feature type="domain" description="PilZ" evidence="2">
    <location>
        <begin position="118"/>
        <end position="213"/>
    </location>
</feature>
<keyword evidence="4" id="KW-1185">Reference proteome</keyword>
<dbReference type="AlphaFoldDB" id="A0A3S3R6C0"/>
<gene>
    <name evidence="3" type="ORF">H206_00977</name>
</gene>
<dbReference type="Pfam" id="PF07238">
    <property type="entry name" value="PilZ"/>
    <property type="match status" value="1"/>
</dbReference>
<keyword evidence="1" id="KW-0175">Coiled coil</keyword>
<reference evidence="3 4" key="1">
    <citation type="submission" date="2017-01" db="EMBL/GenBank/DDBJ databases">
        <title>The cable genome- insights into the physiology and evolution of filamentous bacteria capable of sulfide oxidation via long distance electron transfer.</title>
        <authorList>
            <person name="Schreiber L."/>
            <person name="Bjerg J.T."/>
            <person name="Boggild A."/>
            <person name="Van De Vossenberg J."/>
            <person name="Meysman F."/>
            <person name="Nielsen L.P."/>
            <person name="Schramm A."/>
            <person name="Kjeldsen K.U."/>
        </authorList>
    </citation>
    <scope>NUCLEOTIDE SEQUENCE [LARGE SCALE GENOMIC DNA]</scope>
    <source>
        <strain evidence="3">MCF</strain>
    </source>
</reference>
<proteinExistence type="predicted"/>
<sequence>MDANNGILCPIPEDERTPFVDVLLKFIDWQKVRIENAEEENKRLKKEIVELKKKGIDERDKRSVSEDNRIKRIEKVQAPKKNITPLKIQQQDAVKPEDIQQLLVKNIQQLLVNIGHKNKRQFTRLQVCLDADLDFGSQRYYRHLVEDISLGGFYVKGRFDQRRPGDICTICLNQSEVDGDLEIHATCSVIRGSANGMALEFLSMKLDDFCHLQTVLLYEADDPFVLGTEFVNHMNLELENDLILCHTFHFHQDTEGRGPA</sequence>
<name>A0A3S3R6C0_9BACT</name>
<accession>A0A3S3R6C0</accession>
<dbReference type="Gene3D" id="2.40.10.220">
    <property type="entry name" value="predicted glycosyltransferase like domains"/>
    <property type="match status" value="1"/>
</dbReference>
<dbReference type="EMBL" id="MTKO01000079">
    <property type="protein sequence ID" value="RWX45357.1"/>
    <property type="molecule type" value="Genomic_DNA"/>
</dbReference>